<keyword evidence="2" id="KW-1185">Reference proteome</keyword>
<gene>
    <name evidence="1" type="ORF">GCM10008906_23810</name>
</gene>
<name>A0ABN1JKX9_9CLOT</name>
<dbReference type="Proteomes" id="UP001501510">
    <property type="component" value="Unassembled WGS sequence"/>
</dbReference>
<protein>
    <submittedName>
        <fullName evidence="1">Uncharacterized protein</fullName>
    </submittedName>
</protein>
<reference evidence="1 2" key="1">
    <citation type="journal article" date="2019" name="Int. J. Syst. Evol. Microbiol.">
        <title>The Global Catalogue of Microorganisms (GCM) 10K type strain sequencing project: providing services to taxonomists for standard genome sequencing and annotation.</title>
        <authorList>
            <consortium name="The Broad Institute Genomics Platform"/>
            <consortium name="The Broad Institute Genome Sequencing Center for Infectious Disease"/>
            <person name="Wu L."/>
            <person name="Ma J."/>
        </authorList>
    </citation>
    <scope>NUCLEOTIDE SEQUENCE [LARGE SCALE GENOMIC DNA]</scope>
    <source>
        <strain evidence="1 2">JCM 1407</strain>
    </source>
</reference>
<accession>A0ABN1JKX9</accession>
<proteinExistence type="predicted"/>
<sequence length="167" mass="19137">MAIGICSVIYINGRKDIPKLLVTYNGKNVEVKQGSYKWKSRGKLKEHTLDSYTEVLDSLLPGMKVSPKGQLKLNFDYEPETITLSGGNNANGQILKDNLINISDYNTGLYFLDCKWKEGNVTYIIYVDTHGWKTHTKKDTKLVSFFGIQFNKTTLLKSFSLFYYNHF</sequence>
<evidence type="ECO:0000313" key="2">
    <source>
        <dbReference type="Proteomes" id="UP001501510"/>
    </source>
</evidence>
<dbReference type="EMBL" id="BAAACG010000010">
    <property type="protein sequence ID" value="GAA0741934.1"/>
    <property type="molecule type" value="Genomic_DNA"/>
</dbReference>
<comment type="caution">
    <text evidence="1">The sequence shown here is derived from an EMBL/GenBank/DDBJ whole genome shotgun (WGS) entry which is preliminary data.</text>
</comment>
<evidence type="ECO:0000313" key="1">
    <source>
        <dbReference type="EMBL" id="GAA0741934.1"/>
    </source>
</evidence>
<organism evidence="1 2">
    <name type="scientific">Clostridium oceanicum</name>
    <dbReference type="NCBI Taxonomy" id="1543"/>
    <lineage>
        <taxon>Bacteria</taxon>
        <taxon>Bacillati</taxon>
        <taxon>Bacillota</taxon>
        <taxon>Clostridia</taxon>
        <taxon>Eubacteriales</taxon>
        <taxon>Clostridiaceae</taxon>
        <taxon>Clostridium</taxon>
    </lineage>
</organism>